<sequence length="48" mass="5134">MNFTRGLCCALLGLFAWLGGYGHAMDMAPEWFGLLIAMTLYFAAGSGS</sequence>
<dbReference type="STRING" id="376427.SAMN04487954_11499"/>
<keyword evidence="2" id="KW-1185">Reference proteome</keyword>
<reference evidence="1 2" key="1">
    <citation type="submission" date="2016-10" db="EMBL/GenBank/DDBJ databases">
        <authorList>
            <person name="de Groot N.N."/>
        </authorList>
    </citation>
    <scope>NUCLEOTIDE SEQUENCE [LARGE SCALE GENOMIC DNA]</scope>
    <source>
        <strain evidence="1 2">CGMCC 1.6133</strain>
    </source>
</reference>
<evidence type="ECO:0000313" key="1">
    <source>
        <dbReference type="EMBL" id="SDK31106.1"/>
    </source>
</evidence>
<proteinExistence type="predicted"/>
<protein>
    <submittedName>
        <fullName evidence="1">Uncharacterized protein</fullName>
    </submittedName>
</protein>
<dbReference type="AlphaFoldDB" id="A0A1G9AUX0"/>
<dbReference type="RefSeq" id="WP_176761540.1">
    <property type="nucleotide sequence ID" value="NZ_FNES01000014.1"/>
</dbReference>
<dbReference type="Proteomes" id="UP000198525">
    <property type="component" value="Unassembled WGS sequence"/>
</dbReference>
<dbReference type="EMBL" id="FNES01000014">
    <property type="protein sequence ID" value="SDK31106.1"/>
    <property type="molecule type" value="Genomic_DNA"/>
</dbReference>
<organism evidence="1 2">
    <name type="scientific">Billgrantia gudaonensis</name>
    <dbReference type="NCBI Taxonomy" id="376427"/>
    <lineage>
        <taxon>Bacteria</taxon>
        <taxon>Pseudomonadati</taxon>
        <taxon>Pseudomonadota</taxon>
        <taxon>Gammaproteobacteria</taxon>
        <taxon>Oceanospirillales</taxon>
        <taxon>Halomonadaceae</taxon>
        <taxon>Billgrantia</taxon>
    </lineage>
</organism>
<name>A0A1G9AUX0_9GAMM</name>
<evidence type="ECO:0000313" key="2">
    <source>
        <dbReference type="Proteomes" id="UP000198525"/>
    </source>
</evidence>
<gene>
    <name evidence="1" type="ORF">SAMN04487954_11499</name>
</gene>
<accession>A0A1G9AUX0</accession>